<keyword evidence="13" id="KW-0735">Signal-anchor</keyword>
<dbReference type="GO" id="GO:0006508">
    <property type="term" value="P:proteolysis"/>
    <property type="evidence" value="ECO:0007669"/>
    <property type="project" value="UniProtKB-KW"/>
</dbReference>
<keyword evidence="27" id="KW-1185">Reference proteome</keyword>
<name>A0A8J4Y452_CHIOP</name>
<evidence type="ECO:0000256" key="21">
    <source>
        <dbReference type="PIRSR" id="PIRSR634016-4"/>
    </source>
</evidence>
<dbReference type="Proteomes" id="UP000770661">
    <property type="component" value="Unassembled WGS sequence"/>
</dbReference>
<dbReference type="FunFam" id="1.25.50.20:FF:000001">
    <property type="entry name" value="Aminopeptidase"/>
    <property type="match status" value="1"/>
</dbReference>
<dbReference type="GO" id="GO:0016285">
    <property type="term" value="F:alanyl aminopeptidase activity"/>
    <property type="evidence" value="ECO:0007669"/>
    <property type="project" value="UniProtKB-EC"/>
</dbReference>
<evidence type="ECO:0000256" key="3">
    <source>
        <dbReference type="ARBA" id="ARBA00004609"/>
    </source>
</evidence>
<dbReference type="PANTHER" id="PTHR11533">
    <property type="entry name" value="PROTEASE M1 ZINC METALLOPROTEASE"/>
    <property type="match status" value="1"/>
</dbReference>
<comment type="cofactor">
    <cofactor evidence="20 22">
        <name>Zn(2+)</name>
        <dbReference type="ChEBI" id="CHEBI:29105"/>
    </cofactor>
    <text evidence="20 22">Binds 1 zinc ion per subunit.</text>
</comment>
<feature type="domain" description="ERAP1-like C-terminal" evidence="24">
    <location>
        <begin position="636"/>
        <end position="954"/>
    </location>
</feature>
<keyword evidence="5" id="KW-1003">Cell membrane</keyword>
<evidence type="ECO:0000256" key="10">
    <source>
        <dbReference type="ARBA" id="ARBA00022729"/>
    </source>
</evidence>
<dbReference type="Pfam" id="PF17900">
    <property type="entry name" value="Peptidase_M1_N"/>
    <property type="match status" value="1"/>
</dbReference>
<dbReference type="Gene3D" id="2.60.40.1910">
    <property type="match status" value="1"/>
</dbReference>
<evidence type="ECO:0000256" key="22">
    <source>
        <dbReference type="RuleBase" id="RU364040"/>
    </source>
</evidence>
<dbReference type="InterPro" id="IPR027268">
    <property type="entry name" value="Peptidase_M4/M1_CTD_sf"/>
</dbReference>
<evidence type="ECO:0000256" key="6">
    <source>
        <dbReference type="ARBA" id="ARBA00022622"/>
    </source>
</evidence>
<evidence type="ECO:0000256" key="11">
    <source>
        <dbReference type="ARBA" id="ARBA00022801"/>
    </source>
</evidence>
<keyword evidence="15 22" id="KW-0482">Metalloprotease</keyword>
<dbReference type="AlphaFoldDB" id="A0A8J4Y452"/>
<evidence type="ECO:0000259" key="25">
    <source>
        <dbReference type="Pfam" id="PF17900"/>
    </source>
</evidence>
<feature type="domain" description="Aminopeptidase N-like N-terminal" evidence="25">
    <location>
        <begin position="91"/>
        <end position="295"/>
    </location>
</feature>
<keyword evidence="11 22" id="KW-0378">Hydrolase</keyword>
<dbReference type="InterPro" id="IPR050344">
    <property type="entry name" value="Peptidase_M1_aminopeptidases"/>
</dbReference>
<keyword evidence="17" id="KW-1015">Disulfide bond</keyword>
<keyword evidence="7 22" id="KW-0645">Protease</keyword>
<evidence type="ECO:0000256" key="17">
    <source>
        <dbReference type="ARBA" id="ARBA00023157"/>
    </source>
</evidence>
<dbReference type="InterPro" id="IPR014782">
    <property type="entry name" value="Peptidase_M1_dom"/>
</dbReference>
<dbReference type="Gene3D" id="1.25.50.20">
    <property type="match status" value="1"/>
</dbReference>
<dbReference type="PRINTS" id="PR00756">
    <property type="entry name" value="ALADIPTASE"/>
</dbReference>
<dbReference type="OrthoDB" id="510539at2759"/>
<evidence type="ECO:0000256" key="5">
    <source>
        <dbReference type="ARBA" id="ARBA00022475"/>
    </source>
</evidence>
<dbReference type="CDD" id="cd09601">
    <property type="entry name" value="M1_APN-Q_like"/>
    <property type="match status" value="1"/>
</dbReference>
<comment type="similarity">
    <text evidence="4 22">Belongs to the peptidase M1 family.</text>
</comment>
<evidence type="ECO:0000256" key="18">
    <source>
        <dbReference type="ARBA" id="ARBA00023180"/>
    </source>
</evidence>
<dbReference type="EC" id="3.4.11.-" evidence="22"/>
<keyword evidence="10" id="KW-0732">Signal</keyword>
<dbReference type="InterPro" id="IPR001930">
    <property type="entry name" value="Peptidase_M1"/>
</dbReference>
<dbReference type="FunFam" id="2.60.40.1910:FF:000008">
    <property type="entry name" value="Aminopeptidase"/>
    <property type="match status" value="1"/>
</dbReference>
<dbReference type="FunFam" id="1.10.390.10:FF:000016">
    <property type="entry name" value="Glutamyl aminopeptidase"/>
    <property type="match status" value="1"/>
</dbReference>
<dbReference type="GO" id="GO:0070006">
    <property type="term" value="F:metalloaminopeptidase activity"/>
    <property type="evidence" value="ECO:0007669"/>
    <property type="project" value="TreeGrafter"/>
</dbReference>
<dbReference type="GO" id="GO:0043171">
    <property type="term" value="P:peptide catabolic process"/>
    <property type="evidence" value="ECO:0007669"/>
    <property type="project" value="TreeGrafter"/>
</dbReference>
<protein>
    <recommendedName>
        <fullName evidence="22">Aminopeptidase</fullName>
        <ecNumber evidence="22">3.4.11.-</ecNumber>
    </recommendedName>
</protein>
<proteinExistence type="inferred from homology"/>
<dbReference type="GO" id="GO:0042277">
    <property type="term" value="F:peptide binding"/>
    <property type="evidence" value="ECO:0007669"/>
    <property type="project" value="TreeGrafter"/>
</dbReference>
<evidence type="ECO:0000256" key="7">
    <source>
        <dbReference type="ARBA" id="ARBA00022670"/>
    </source>
</evidence>
<dbReference type="GO" id="GO:0005886">
    <property type="term" value="C:plasma membrane"/>
    <property type="evidence" value="ECO:0007669"/>
    <property type="project" value="UniProtKB-SubCell"/>
</dbReference>
<dbReference type="Gene3D" id="1.10.390.10">
    <property type="entry name" value="Neutral Protease Domain 2"/>
    <property type="match status" value="1"/>
</dbReference>
<keyword evidence="6" id="KW-0336">GPI-anchor</keyword>
<comment type="catalytic activity">
    <reaction evidence="1">
        <text>Release of an N-terminal amino acid, Xaa-|-Yaa- from a peptide, amide or arylamide. Xaa is preferably Ala, but may be most amino acids including Pro (slow action). When a terminal hydrophobic residue is followed by a prolyl residue, the two may be released as an intact Xaa-Pro dipeptide.</text>
        <dbReference type="EC" id="3.4.11.2"/>
    </reaction>
</comment>
<evidence type="ECO:0000256" key="12">
    <source>
        <dbReference type="ARBA" id="ARBA00022833"/>
    </source>
</evidence>
<dbReference type="InterPro" id="IPR024571">
    <property type="entry name" value="ERAP1-like_C_dom"/>
</dbReference>
<keyword evidence="12 20" id="KW-0862">Zinc</keyword>
<keyword evidence="14 22" id="KW-1133">Transmembrane helix</keyword>
<evidence type="ECO:0000313" key="26">
    <source>
        <dbReference type="EMBL" id="KAG0720640.1"/>
    </source>
</evidence>
<dbReference type="EMBL" id="JACEEZ010012523">
    <property type="protein sequence ID" value="KAG0720640.1"/>
    <property type="molecule type" value="Genomic_DNA"/>
</dbReference>
<gene>
    <name evidence="26" type="primary">ANPEP_3</name>
    <name evidence="26" type="ORF">GWK47_048118</name>
</gene>
<evidence type="ECO:0000256" key="8">
    <source>
        <dbReference type="ARBA" id="ARBA00022692"/>
    </source>
</evidence>
<evidence type="ECO:0000313" key="27">
    <source>
        <dbReference type="Proteomes" id="UP000770661"/>
    </source>
</evidence>
<keyword evidence="8 22" id="KW-0812">Transmembrane</keyword>
<evidence type="ECO:0000256" key="19">
    <source>
        <dbReference type="PIRSR" id="PIRSR634016-1"/>
    </source>
</evidence>
<organism evidence="26 27">
    <name type="scientific">Chionoecetes opilio</name>
    <name type="common">Atlantic snow crab</name>
    <name type="synonym">Cancer opilio</name>
    <dbReference type="NCBI Taxonomy" id="41210"/>
    <lineage>
        <taxon>Eukaryota</taxon>
        <taxon>Metazoa</taxon>
        <taxon>Ecdysozoa</taxon>
        <taxon>Arthropoda</taxon>
        <taxon>Crustacea</taxon>
        <taxon>Multicrustacea</taxon>
        <taxon>Malacostraca</taxon>
        <taxon>Eumalacostraca</taxon>
        <taxon>Eucarida</taxon>
        <taxon>Decapoda</taxon>
        <taxon>Pleocyemata</taxon>
        <taxon>Brachyura</taxon>
        <taxon>Eubrachyura</taxon>
        <taxon>Majoidea</taxon>
        <taxon>Majidae</taxon>
        <taxon>Chionoecetes</taxon>
    </lineage>
</organism>
<keyword evidence="18" id="KW-0325">Glycoprotein</keyword>
<evidence type="ECO:0000256" key="2">
    <source>
        <dbReference type="ARBA" id="ARBA00004606"/>
    </source>
</evidence>
<evidence type="ECO:0000256" key="9">
    <source>
        <dbReference type="ARBA" id="ARBA00022723"/>
    </source>
</evidence>
<dbReference type="GO" id="GO:0098552">
    <property type="term" value="C:side of membrane"/>
    <property type="evidence" value="ECO:0007669"/>
    <property type="project" value="UniProtKB-KW"/>
</dbReference>
<evidence type="ECO:0000256" key="16">
    <source>
        <dbReference type="ARBA" id="ARBA00023136"/>
    </source>
</evidence>
<dbReference type="Pfam" id="PF01433">
    <property type="entry name" value="Peptidase_M1"/>
    <property type="match status" value="1"/>
</dbReference>
<feature type="binding site" evidence="20">
    <location>
        <position position="403"/>
    </location>
    <ligand>
        <name>Zn(2+)</name>
        <dbReference type="ChEBI" id="CHEBI:29105"/>
        <note>catalytic</note>
    </ligand>
</feature>
<evidence type="ECO:0000256" key="4">
    <source>
        <dbReference type="ARBA" id="ARBA00010136"/>
    </source>
</evidence>
<dbReference type="Pfam" id="PF11838">
    <property type="entry name" value="ERAP1_C"/>
    <property type="match status" value="1"/>
</dbReference>
<comment type="caution">
    <text evidence="26">The sequence shown here is derived from an EMBL/GenBank/DDBJ whole genome shotgun (WGS) entry which is preliminary data.</text>
</comment>
<dbReference type="GO" id="GO:0005615">
    <property type="term" value="C:extracellular space"/>
    <property type="evidence" value="ECO:0007669"/>
    <property type="project" value="TreeGrafter"/>
</dbReference>
<feature type="binding site" evidence="20">
    <location>
        <position position="422"/>
    </location>
    <ligand>
        <name>Zn(2+)</name>
        <dbReference type="ChEBI" id="CHEBI:29105"/>
        <note>catalytic</note>
    </ligand>
</feature>
<dbReference type="InterPro" id="IPR042097">
    <property type="entry name" value="Aminopeptidase_N-like_N_sf"/>
</dbReference>
<dbReference type="InterPro" id="IPR045357">
    <property type="entry name" value="Aminopeptidase_N-like_N"/>
</dbReference>
<comment type="subcellular location">
    <subcellularLocation>
        <location evidence="3">Cell membrane</location>
        <topology evidence="3">Lipid-anchor</topology>
        <topology evidence="3">GPI-anchor</topology>
    </subcellularLocation>
    <subcellularLocation>
        <location evidence="2">Membrane</location>
        <topology evidence="2">Single-pass type II membrane protein</topology>
    </subcellularLocation>
</comment>
<evidence type="ECO:0000259" key="23">
    <source>
        <dbReference type="Pfam" id="PF01433"/>
    </source>
</evidence>
<feature type="binding site" evidence="20">
    <location>
        <position position="399"/>
    </location>
    <ligand>
        <name>Zn(2+)</name>
        <dbReference type="ChEBI" id="CHEBI:29105"/>
        <note>catalytic</note>
    </ligand>
</feature>
<sequence length="980" mass="109135">MTYNGTLEGHNNEIFATTASLDGGLPSDDPSPEEFKAIQKKDRMRMGLAIGGCVLSIAIIVAGFALGAVAKENKGGGEVASTFRLPTALRPTEYQIRLQPFLNGNYSIAGHVQVELQVLQPTRNITIHLADIITHNDTVQILSYKPKEALTEEEEEEEGEGEEVTVTRHEYDLEKQWYVAHLAEELQVGQRVVLAMAFTGLLNDKMKGFYRSSYDTPEGDTVRLAATFLSPINARRVFPCLDEPAMKARFKMSLARQDNMTALANMPLLGSEPVPGQAGWVWDHFQTTVPMSTYIVAFVVSDFNHTENGNFSVWSRGAVLEEAKRALEIGPQLLSFFAEYLGVAYPLPKMDMVALPDFAAGAMENWGLVTYREETMLLPVGGAGASAVGQQRVAVVVAHELAHQWFGNLVTAQWWTDILLKEGMAAFMENVGMDALEPSWGLLDQMVLTMQTVMVADGLPSTHPVHQSVDRPADIGQIFDSITYSKGVSVIRMMSNFLTEETFKRGLVHYFEQFAYDVATQGDFWILLTSVALEDDRLPPNVTVTDIMDPWTVQAGYPVVTVTRAEDGRTANVTQERFLLYGNTTGKAEEEGSSRWWVPLSYTSAVNPNFTQTRPNIWMPRVASIILENLPAKDHWIFFNLQGTGYYRINYDDDNWATLNDQLLANHSVLDAGSRAQLLDDALSLARGGRLNYTTALGLMGYLAAEEEYVPWRSALNGLSYLEKMLTRTARYGDLKRYLLSLVGPLYDGVGFEDDLEAPHLEQLKRGVAVAWACKLGLHDCLTRAVTTFQTWITNDTAVSPNIKTTVYCVGVAEGGEGAWDAVWARYLEEEGAREKIHLMKALGCSKEPWILARYLDKAFTEGGGIRKQDASSVFASVSSNDLGRTLAWNFLRSEWDRIVNYYDTFSSAASFLTSATAEINTRIEQRELETFCRDHEASLSTSSRAVKIALENAAGNVAWMENYYEVIEKWLQENVEEVV</sequence>
<feature type="transmembrane region" description="Helical" evidence="22">
    <location>
        <begin position="46"/>
        <end position="70"/>
    </location>
</feature>
<accession>A0A8J4Y452</accession>
<dbReference type="SUPFAM" id="SSF63737">
    <property type="entry name" value="Leukotriene A4 hydrolase N-terminal domain"/>
    <property type="match status" value="1"/>
</dbReference>
<dbReference type="InterPro" id="IPR034016">
    <property type="entry name" value="M1_APN-typ"/>
</dbReference>
<evidence type="ECO:0000256" key="13">
    <source>
        <dbReference type="ARBA" id="ARBA00022968"/>
    </source>
</evidence>
<evidence type="ECO:0000256" key="15">
    <source>
        <dbReference type="ARBA" id="ARBA00023049"/>
    </source>
</evidence>
<dbReference type="PANTHER" id="PTHR11533:SF294">
    <property type="entry name" value="THYROTROPIN-RELEASING HORMONE-DEGRADING ECTOENZYME"/>
    <property type="match status" value="1"/>
</dbReference>
<keyword evidence="9 20" id="KW-0479">Metal-binding</keyword>
<feature type="active site" description="Proton acceptor" evidence="19">
    <location>
        <position position="400"/>
    </location>
</feature>
<keyword evidence="16 22" id="KW-0472">Membrane</keyword>
<feature type="site" description="Transition state stabilizer" evidence="21">
    <location>
        <position position="484"/>
    </location>
</feature>
<keyword evidence="6" id="KW-0449">Lipoprotein</keyword>
<feature type="domain" description="Peptidase M1 membrane alanine aminopeptidase" evidence="23">
    <location>
        <begin position="326"/>
        <end position="551"/>
    </location>
</feature>
<evidence type="ECO:0000259" key="24">
    <source>
        <dbReference type="Pfam" id="PF11838"/>
    </source>
</evidence>
<evidence type="ECO:0000256" key="20">
    <source>
        <dbReference type="PIRSR" id="PIRSR634016-3"/>
    </source>
</evidence>
<dbReference type="GO" id="GO:0008270">
    <property type="term" value="F:zinc ion binding"/>
    <property type="evidence" value="ECO:0007669"/>
    <property type="project" value="UniProtKB-UniRule"/>
</dbReference>
<keyword evidence="22 26" id="KW-0031">Aminopeptidase</keyword>
<reference evidence="26" key="1">
    <citation type="submission" date="2020-07" db="EMBL/GenBank/DDBJ databases">
        <title>The High-quality genome of the commercially important snow crab, Chionoecetes opilio.</title>
        <authorList>
            <person name="Jeong J.-H."/>
            <person name="Ryu S."/>
        </authorList>
    </citation>
    <scope>NUCLEOTIDE SEQUENCE</scope>
    <source>
        <strain evidence="26">MADBK_172401_WGS</strain>
        <tissue evidence="26">Digestive gland</tissue>
    </source>
</reference>
<evidence type="ECO:0000256" key="14">
    <source>
        <dbReference type="ARBA" id="ARBA00022989"/>
    </source>
</evidence>
<dbReference type="Gene3D" id="2.60.40.1730">
    <property type="entry name" value="tricorn interacting facor f3 domain"/>
    <property type="match status" value="1"/>
</dbReference>
<dbReference type="GO" id="GO:0005737">
    <property type="term" value="C:cytoplasm"/>
    <property type="evidence" value="ECO:0007669"/>
    <property type="project" value="TreeGrafter"/>
</dbReference>
<evidence type="ECO:0000256" key="1">
    <source>
        <dbReference type="ARBA" id="ARBA00000098"/>
    </source>
</evidence>
<dbReference type="SUPFAM" id="SSF55486">
    <property type="entry name" value="Metalloproteases ('zincins'), catalytic domain"/>
    <property type="match status" value="1"/>
</dbReference>
<dbReference type="FunFam" id="2.60.40.1730:FF:000012">
    <property type="entry name" value="Aminopeptidase N"/>
    <property type="match status" value="1"/>
</dbReference>